<dbReference type="Proteomes" id="UP001445076">
    <property type="component" value="Unassembled WGS sequence"/>
</dbReference>
<gene>
    <name evidence="3" type="ORF">OTU49_010301</name>
</gene>
<evidence type="ECO:0000256" key="1">
    <source>
        <dbReference type="SAM" id="Coils"/>
    </source>
</evidence>
<feature type="compositionally biased region" description="Polar residues" evidence="2">
    <location>
        <begin position="197"/>
        <end position="208"/>
    </location>
</feature>
<evidence type="ECO:0000256" key="2">
    <source>
        <dbReference type="SAM" id="MobiDB-lite"/>
    </source>
</evidence>
<evidence type="ECO:0000313" key="3">
    <source>
        <dbReference type="EMBL" id="KAK8726548.1"/>
    </source>
</evidence>
<sequence length="315" mass="36847">MKRMLKVIFWKKKTLLTDYGPKKTSNNDEDLTQTVLLLEKEQEKQEEVQEEEQEELSQVVSVINSEVWQEQRLPHHQHTFHNSTLANFIRRRRKEMAIIRRFEMVEDQVKAKDPTLAENLQRLRQDHLAYTATWCRFKYHPRLLKVDPSHPQNTTGPRLNLIWRERLEVSEKERLQRLQELEDAREAFRKEMEKSLKSNPSTGNSRLFQTPKGRGLGTVSSRLQGRRRPSAISKALNEGSVIEDFTSASSGLPTFSSALRRGSLPPPYSALQRSERISMQDYKKSKVKAVTKVKPFNFDSSSKKHSCTVHYHFHH</sequence>
<organism evidence="3 4">
    <name type="scientific">Cherax quadricarinatus</name>
    <name type="common">Australian red claw crayfish</name>
    <dbReference type="NCBI Taxonomy" id="27406"/>
    <lineage>
        <taxon>Eukaryota</taxon>
        <taxon>Metazoa</taxon>
        <taxon>Ecdysozoa</taxon>
        <taxon>Arthropoda</taxon>
        <taxon>Crustacea</taxon>
        <taxon>Multicrustacea</taxon>
        <taxon>Malacostraca</taxon>
        <taxon>Eumalacostraca</taxon>
        <taxon>Eucarida</taxon>
        <taxon>Decapoda</taxon>
        <taxon>Pleocyemata</taxon>
        <taxon>Astacidea</taxon>
        <taxon>Parastacoidea</taxon>
        <taxon>Parastacidae</taxon>
        <taxon>Cherax</taxon>
    </lineage>
</organism>
<comment type="caution">
    <text evidence="3">The sequence shown here is derived from an EMBL/GenBank/DDBJ whole genome shotgun (WGS) entry which is preliminary data.</text>
</comment>
<feature type="region of interest" description="Disordered" evidence="2">
    <location>
        <begin position="191"/>
        <end position="229"/>
    </location>
</feature>
<dbReference type="AlphaFoldDB" id="A0AAW0WFU8"/>
<dbReference type="EMBL" id="JARKIK010000079">
    <property type="protein sequence ID" value="KAK8726548.1"/>
    <property type="molecule type" value="Genomic_DNA"/>
</dbReference>
<keyword evidence="4" id="KW-1185">Reference proteome</keyword>
<keyword evidence="1" id="KW-0175">Coiled coil</keyword>
<reference evidence="3 4" key="1">
    <citation type="journal article" date="2024" name="BMC Genomics">
        <title>Genome assembly of redclaw crayfish (Cherax quadricarinatus) provides insights into its immune adaptation and hypoxia tolerance.</title>
        <authorList>
            <person name="Liu Z."/>
            <person name="Zheng J."/>
            <person name="Li H."/>
            <person name="Fang K."/>
            <person name="Wang S."/>
            <person name="He J."/>
            <person name="Zhou D."/>
            <person name="Weng S."/>
            <person name="Chi M."/>
            <person name="Gu Z."/>
            <person name="He J."/>
            <person name="Li F."/>
            <person name="Wang M."/>
        </authorList>
    </citation>
    <scope>NUCLEOTIDE SEQUENCE [LARGE SCALE GENOMIC DNA]</scope>
    <source>
        <strain evidence="3">ZL_2023a</strain>
    </source>
</reference>
<name>A0AAW0WFU8_CHEQU</name>
<feature type="coiled-coil region" evidence="1">
    <location>
        <begin position="31"/>
        <end position="59"/>
    </location>
</feature>
<protein>
    <submittedName>
        <fullName evidence="3">Uncharacterized protein</fullName>
    </submittedName>
</protein>
<proteinExistence type="predicted"/>
<evidence type="ECO:0000313" key="4">
    <source>
        <dbReference type="Proteomes" id="UP001445076"/>
    </source>
</evidence>
<accession>A0AAW0WFU8</accession>